<keyword evidence="1" id="KW-1133">Transmembrane helix</keyword>
<dbReference type="Proteomes" id="UP000631114">
    <property type="component" value="Unassembled WGS sequence"/>
</dbReference>
<dbReference type="AlphaFoldDB" id="A0A835LP74"/>
<feature type="transmembrane region" description="Helical" evidence="1">
    <location>
        <begin position="79"/>
        <end position="98"/>
    </location>
</feature>
<protein>
    <submittedName>
        <fullName evidence="2">Uncharacterized protein</fullName>
    </submittedName>
</protein>
<dbReference type="PRINTS" id="PR00081">
    <property type="entry name" value="GDHRDH"/>
</dbReference>
<dbReference type="Gene3D" id="3.40.50.720">
    <property type="entry name" value="NAD(P)-binding Rossmann-like Domain"/>
    <property type="match status" value="1"/>
</dbReference>
<keyword evidence="1" id="KW-0812">Transmembrane</keyword>
<organism evidence="2 3">
    <name type="scientific">Coptis chinensis</name>
    <dbReference type="NCBI Taxonomy" id="261450"/>
    <lineage>
        <taxon>Eukaryota</taxon>
        <taxon>Viridiplantae</taxon>
        <taxon>Streptophyta</taxon>
        <taxon>Embryophyta</taxon>
        <taxon>Tracheophyta</taxon>
        <taxon>Spermatophyta</taxon>
        <taxon>Magnoliopsida</taxon>
        <taxon>Ranunculales</taxon>
        <taxon>Ranunculaceae</taxon>
        <taxon>Coptidoideae</taxon>
        <taxon>Coptis</taxon>
    </lineage>
</organism>
<dbReference type="SUPFAM" id="SSF51735">
    <property type="entry name" value="NAD(P)-binding Rossmann-fold domains"/>
    <property type="match status" value="1"/>
</dbReference>
<dbReference type="Pfam" id="PF00106">
    <property type="entry name" value="adh_short"/>
    <property type="match status" value="1"/>
</dbReference>
<dbReference type="InterPro" id="IPR052625">
    <property type="entry name" value="Chl_b_Red"/>
</dbReference>
<dbReference type="OrthoDB" id="5840532at2759"/>
<comment type="caution">
    <text evidence="2">The sequence shown here is derived from an EMBL/GenBank/DDBJ whole genome shotgun (WGS) entry which is preliminary data.</text>
</comment>
<feature type="transmembrane region" description="Helical" evidence="1">
    <location>
        <begin position="127"/>
        <end position="146"/>
    </location>
</feature>
<dbReference type="GO" id="GO:0010304">
    <property type="term" value="P:PSII associated light-harvesting complex II catabolic process"/>
    <property type="evidence" value="ECO:0007669"/>
    <property type="project" value="TreeGrafter"/>
</dbReference>
<accession>A0A835LP74</accession>
<feature type="non-terminal residue" evidence="2">
    <location>
        <position position="228"/>
    </location>
</feature>
<evidence type="ECO:0000313" key="3">
    <source>
        <dbReference type="Proteomes" id="UP000631114"/>
    </source>
</evidence>
<dbReference type="PANTHER" id="PTHR24314:SF21">
    <property type="entry name" value="CHLOROPHYLL(IDE) B REDUCTASE NYC1, CHLOROPLASTIC-RELATED"/>
    <property type="match status" value="1"/>
</dbReference>
<dbReference type="GO" id="GO:0034256">
    <property type="term" value="F:chlorophyll(ide) b reductase activity"/>
    <property type="evidence" value="ECO:0007669"/>
    <property type="project" value="TreeGrafter"/>
</dbReference>
<gene>
    <name evidence="2" type="ORF">IFM89_028196</name>
</gene>
<dbReference type="CDD" id="cd05233">
    <property type="entry name" value="SDR_c"/>
    <property type="match status" value="1"/>
</dbReference>
<reference evidence="2 3" key="1">
    <citation type="submission" date="2020-10" db="EMBL/GenBank/DDBJ databases">
        <title>The Coptis chinensis genome and diversification of protoberbering-type alkaloids.</title>
        <authorList>
            <person name="Wang B."/>
            <person name="Shu S."/>
            <person name="Song C."/>
            <person name="Liu Y."/>
        </authorList>
    </citation>
    <scope>NUCLEOTIDE SEQUENCE [LARGE SCALE GENOMIC DNA]</scope>
    <source>
        <strain evidence="2">HL-2020</strain>
        <tissue evidence="2">Leaf</tissue>
    </source>
</reference>
<evidence type="ECO:0000256" key="1">
    <source>
        <dbReference type="SAM" id="Phobius"/>
    </source>
</evidence>
<dbReference type="InterPro" id="IPR002347">
    <property type="entry name" value="SDR_fam"/>
</dbReference>
<dbReference type="PANTHER" id="PTHR24314">
    <property type="entry name" value="NON-SPECIFIC LIPID TRANSFER PROTEIN-RELATED"/>
    <property type="match status" value="1"/>
</dbReference>
<dbReference type="GO" id="GO:0015996">
    <property type="term" value="P:chlorophyll catabolic process"/>
    <property type="evidence" value="ECO:0007669"/>
    <property type="project" value="TreeGrafter"/>
</dbReference>
<dbReference type="EMBL" id="JADFTS010000007">
    <property type="protein sequence ID" value="KAF9598569.1"/>
    <property type="molecule type" value="Genomic_DNA"/>
</dbReference>
<evidence type="ECO:0000313" key="2">
    <source>
        <dbReference type="EMBL" id="KAF9598569.1"/>
    </source>
</evidence>
<sequence>QESQIRGGIQGSLGQRVLQNHDSCGCNFRVEPLYSLKTFLLKVSGTTLSGKEEYKNAVCYSSWKISCDYDEYWSHTCNWISIVGTVNWLGGIIIGTMIGSNMVLEEHYKACPRNIVITGSTRGLGKALAREFFFLGIVLLLLLAELEENLKEGIRSANPTSGANMAHAKVFGIACDVCTPEDVERLANFAVKELGSIDIWINNAGTNQGFRPLLQFADEDIEQVFLFL</sequence>
<dbReference type="InterPro" id="IPR036291">
    <property type="entry name" value="NAD(P)-bd_dom_sf"/>
</dbReference>
<name>A0A835LP74_9MAGN</name>
<keyword evidence="3" id="KW-1185">Reference proteome</keyword>
<keyword evidence="1" id="KW-0472">Membrane</keyword>
<proteinExistence type="predicted"/>